<evidence type="ECO:0000256" key="4">
    <source>
        <dbReference type="ARBA" id="ARBA00022679"/>
    </source>
</evidence>
<dbReference type="PANTHER" id="PTHR11817">
    <property type="entry name" value="PYRUVATE KINASE"/>
    <property type="match status" value="1"/>
</dbReference>
<feature type="domain" description="Pyruvate kinase barrel" evidence="12">
    <location>
        <begin position="1"/>
        <end position="201"/>
    </location>
</feature>
<dbReference type="InterPro" id="IPR040442">
    <property type="entry name" value="Pyrv_kinase-like_dom_sf"/>
</dbReference>
<keyword evidence="8" id="KW-0067">ATP-binding</keyword>
<dbReference type="GO" id="GO:0005524">
    <property type="term" value="F:ATP binding"/>
    <property type="evidence" value="ECO:0007669"/>
    <property type="project" value="UniProtKB-KW"/>
</dbReference>
<evidence type="ECO:0000256" key="3">
    <source>
        <dbReference type="ARBA" id="ARBA00012142"/>
    </source>
</evidence>
<protein>
    <recommendedName>
        <fullName evidence="3">pyruvate kinase</fullName>
        <ecNumber evidence="3">2.7.1.40</ecNumber>
    </recommendedName>
</protein>
<evidence type="ECO:0000259" key="12">
    <source>
        <dbReference type="Pfam" id="PF00224"/>
    </source>
</evidence>
<evidence type="ECO:0000313" key="13">
    <source>
        <dbReference type="EMBL" id="GAF84970.1"/>
    </source>
</evidence>
<evidence type="ECO:0000256" key="2">
    <source>
        <dbReference type="ARBA" id="ARBA00008663"/>
    </source>
</evidence>
<keyword evidence="9" id="KW-0460">Magnesium</keyword>
<evidence type="ECO:0000256" key="7">
    <source>
        <dbReference type="ARBA" id="ARBA00022777"/>
    </source>
</evidence>
<evidence type="ECO:0000256" key="5">
    <source>
        <dbReference type="ARBA" id="ARBA00022723"/>
    </source>
</evidence>
<name>X0U924_9ZZZZ</name>
<dbReference type="GO" id="GO:0016301">
    <property type="term" value="F:kinase activity"/>
    <property type="evidence" value="ECO:0007669"/>
    <property type="project" value="UniProtKB-KW"/>
</dbReference>
<sequence length="201" mass="22217">MGVARLNFSHGTYEEHRRRLETVRAVSKRLGWPVACLQDLSGPKIRTGPLSIQEGVKLETGASFTLTTEEVTGTAERISTTYQELPKDARPGHRILLDDGLIELRVEEVRANDVRTRVVNGGVLKPRKGINLPGIPLSVSSLTSKDREDVELGLSLNVDFMALSFVRSADDIRELKAILAERGRQDIPVIAKIEKPEAVEN</sequence>
<dbReference type="FunFam" id="2.40.33.10:FF:000001">
    <property type="entry name" value="Pyruvate kinase"/>
    <property type="match status" value="1"/>
</dbReference>
<dbReference type="SUPFAM" id="SSF50800">
    <property type="entry name" value="PK beta-barrel domain-like"/>
    <property type="match status" value="1"/>
</dbReference>
<keyword evidence="11" id="KW-0670">Pyruvate</keyword>
<dbReference type="InterPro" id="IPR015806">
    <property type="entry name" value="Pyrv_Knase_insert_dom_sf"/>
</dbReference>
<keyword evidence="7" id="KW-0418">Kinase</keyword>
<feature type="non-terminal residue" evidence="13">
    <location>
        <position position="201"/>
    </location>
</feature>
<dbReference type="GO" id="GO:0000287">
    <property type="term" value="F:magnesium ion binding"/>
    <property type="evidence" value="ECO:0007669"/>
    <property type="project" value="InterPro"/>
</dbReference>
<dbReference type="Pfam" id="PF00224">
    <property type="entry name" value="PK"/>
    <property type="match status" value="1"/>
</dbReference>
<dbReference type="PROSITE" id="PS00110">
    <property type="entry name" value="PYRUVATE_KINASE"/>
    <property type="match status" value="1"/>
</dbReference>
<dbReference type="UniPathway" id="UPA00109">
    <property type="reaction ID" value="UER00188"/>
</dbReference>
<organism evidence="13">
    <name type="scientific">marine sediment metagenome</name>
    <dbReference type="NCBI Taxonomy" id="412755"/>
    <lineage>
        <taxon>unclassified sequences</taxon>
        <taxon>metagenomes</taxon>
        <taxon>ecological metagenomes</taxon>
    </lineage>
</organism>
<dbReference type="Gene3D" id="2.40.33.10">
    <property type="entry name" value="PK beta-barrel domain-like"/>
    <property type="match status" value="1"/>
</dbReference>
<evidence type="ECO:0000256" key="6">
    <source>
        <dbReference type="ARBA" id="ARBA00022741"/>
    </source>
</evidence>
<comment type="pathway">
    <text evidence="1">Carbohydrate degradation; glycolysis; pyruvate from D-glyceraldehyde 3-phosphate: step 5/5.</text>
</comment>
<dbReference type="Gene3D" id="3.20.20.60">
    <property type="entry name" value="Phosphoenolpyruvate-binding domains"/>
    <property type="match status" value="1"/>
</dbReference>
<keyword evidence="6" id="KW-0547">Nucleotide-binding</keyword>
<dbReference type="AlphaFoldDB" id="X0U924"/>
<evidence type="ECO:0000256" key="11">
    <source>
        <dbReference type="ARBA" id="ARBA00023317"/>
    </source>
</evidence>
<dbReference type="GO" id="GO:0004743">
    <property type="term" value="F:pyruvate kinase activity"/>
    <property type="evidence" value="ECO:0007669"/>
    <property type="project" value="UniProtKB-EC"/>
</dbReference>
<keyword evidence="5" id="KW-0479">Metal-binding</keyword>
<reference evidence="13" key="1">
    <citation type="journal article" date="2014" name="Front. Microbiol.">
        <title>High frequency of phylogenetically diverse reductive dehalogenase-homologous genes in deep subseafloor sedimentary metagenomes.</title>
        <authorList>
            <person name="Kawai M."/>
            <person name="Futagami T."/>
            <person name="Toyoda A."/>
            <person name="Takaki Y."/>
            <person name="Nishi S."/>
            <person name="Hori S."/>
            <person name="Arai W."/>
            <person name="Tsubouchi T."/>
            <person name="Morono Y."/>
            <person name="Uchiyama I."/>
            <person name="Ito T."/>
            <person name="Fujiyama A."/>
            <person name="Inagaki F."/>
            <person name="Takami H."/>
        </authorList>
    </citation>
    <scope>NUCLEOTIDE SEQUENCE</scope>
    <source>
        <strain evidence="13">Expedition CK06-06</strain>
    </source>
</reference>
<comment type="caution">
    <text evidence="13">The sequence shown here is derived from an EMBL/GenBank/DDBJ whole genome shotgun (WGS) entry which is preliminary data.</text>
</comment>
<keyword evidence="4" id="KW-0808">Transferase</keyword>
<dbReference type="GO" id="GO:0030955">
    <property type="term" value="F:potassium ion binding"/>
    <property type="evidence" value="ECO:0007669"/>
    <property type="project" value="InterPro"/>
</dbReference>
<comment type="similarity">
    <text evidence="2">Belongs to the pyruvate kinase family.</text>
</comment>
<accession>X0U924</accession>
<keyword evidence="10" id="KW-0324">Glycolysis</keyword>
<dbReference type="InterPro" id="IPR011037">
    <property type="entry name" value="Pyrv_Knase-like_insert_dom_sf"/>
</dbReference>
<dbReference type="InterPro" id="IPR015793">
    <property type="entry name" value="Pyrv_Knase_brl"/>
</dbReference>
<dbReference type="InterPro" id="IPR001697">
    <property type="entry name" value="Pyr_Knase"/>
</dbReference>
<dbReference type="SUPFAM" id="SSF51621">
    <property type="entry name" value="Phosphoenolpyruvate/pyruvate domain"/>
    <property type="match status" value="1"/>
</dbReference>
<dbReference type="EC" id="2.7.1.40" evidence="3"/>
<evidence type="ECO:0000256" key="10">
    <source>
        <dbReference type="ARBA" id="ARBA00023152"/>
    </source>
</evidence>
<dbReference type="InterPro" id="IPR018209">
    <property type="entry name" value="Pyrv_Knase_AS"/>
</dbReference>
<gene>
    <name evidence="13" type="ORF">S01H1_04573</name>
</gene>
<dbReference type="EMBL" id="BARS01002408">
    <property type="protein sequence ID" value="GAF84970.1"/>
    <property type="molecule type" value="Genomic_DNA"/>
</dbReference>
<proteinExistence type="inferred from homology"/>
<evidence type="ECO:0000256" key="9">
    <source>
        <dbReference type="ARBA" id="ARBA00022842"/>
    </source>
</evidence>
<evidence type="ECO:0000256" key="1">
    <source>
        <dbReference type="ARBA" id="ARBA00004997"/>
    </source>
</evidence>
<dbReference type="InterPro" id="IPR015813">
    <property type="entry name" value="Pyrv/PenolPyrv_kinase-like_dom"/>
</dbReference>
<evidence type="ECO:0000256" key="8">
    <source>
        <dbReference type="ARBA" id="ARBA00022840"/>
    </source>
</evidence>
<dbReference type="PRINTS" id="PR01050">
    <property type="entry name" value="PYRUVTKNASE"/>
</dbReference>